<dbReference type="InterPro" id="IPR036291">
    <property type="entry name" value="NAD(P)-bd_dom_sf"/>
</dbReference>
<dbReference type="Gene3D" id="3.40.50.720">
    <property type="entry name" value="NAD(P)-binding Rossmann-like Domain"/>
    <property type="match status" value="2"/>
</dbReference>
<reference evidence="4 5" key="1">
    <citation type="journal article" date="2019" name="Sci. Rep.">
        <title>A high-quality genome of Eragrostis curvula grass provides insights into Poaceae evolution and supports new strategies to enhance forage quality.</title>
        <authorList>
            <person name="Carballo J."/>
            <person name="Santos B.A.C.M."/>
            <person name="Zappacosta D."/>
            <person name="Garbus I."/>
            <person name="Selva J.P."/>
            <person name="Gallo C.A."/>
            <person name="Diaz A."/>
            <person name="Albertini E."/>
            <person name="Caccamo M."/>
            <person name="Echenique V."/>
        </authorList>
    </citation>
    <scope>NUCLEOTIDE SEQUENCE [LARGE SCALE GENOMIC DNA]</scope>
    <source>
        <strain evidence="5">cv. Victoria</strain>
        <tissue evidence="4">Leaf</tissue>
    </source>
</reference>
<feature type="domain" description="NAD-dependent epimerase/dehydratase" evidence="3">
    <location>
        <begin position="11"/>
        <end position="259"/>
    </location>
</feature>
<dbReference type="FunFam" id="3.40.50.720:FF:000428">
    <property type="entry name" value="Leucoanthocyanidin reductase"/>
    <property type="match status" value="1"/>
</dbReference>
<dbReference type="FunFam" id="3.40.50.720:FF:000085">
    <property type="entry name" value="Dihydroflavonol reductase"/>
    <property type="match status" value="1"/>
</dbReference>
<dbReference type="EMBL" id="RWGY01000031">
    <property type="protein sequence ID" value="TVU16161.1"/>
    <property type="molecule type" value="Genomic_DNA"/>
</dbReference>
<evidence type="ECO:0000259" key="2">
    <source>
        <dbReference type="Pfam" id="PF01073"/>
    </source>
</evidence>
<evidence type="ECO:0008006" key="6">
    <source>
        <dbReference type="Google" id="ProtNLM"/>
    </source>
</evidence>
<evidence type="ECO:0000313" key="4">
    <source>
        <dbReference type="EMBL" id="TVU16161.1"/>
    </source>
</evidence>
<name>A0A5J9TZL8_9POAL</name>
<dbReference type="SUPFAM" id="SSF51735">
    <property type="entry name" value="NAD(P)-binding Rossmann-fold domains"/>
    <property type="match status" value="2"/>
</dbReference>
<keyword evidence="5" id="KW-1185">Reference proteome</keyword>
<dbReference type="Gramene" id="TVU16161">
    <property type="protein sequence ID" value="TVU16161"/>
    <property type="gene ID" value="EJB05_39712"/>
</dbReference>
<feature type="domain" description="3-beta hydroxysteroid dehydrogenase/isomerase" evidence="2">
    <location>
        <begin position="387"/>
        <end position="527"/>
    </location>
</feature>
<dbReference type="OrthoDB" id="2735536at2759"/>
<dbReference type="GO" id="GO:0006694">
    <property type="term" value="P:steroid biosynthetic process"/>
    <property type="evidence" value="ECO:0007669"/>
    <property type="project" value="InterPro"/>
</dbReference>
<gene>
    <name evidence="4" type="ORF">EJB05_39712</name>
</gene>
<dbReference type="InterPro" id="IPR002225">
    <property type="entry name" value="3Beta_OHSteriod_DH/Estase"/>
</dbReference>
<comment type="caution">
    <text evidence="4">The sequence shown here is derived from an EMBL/GenBank/DDBJ whole genome shotgun (WGS) entry which is preliminary data.</text>
</comment>
<organism evidence="4 5">
    <name type="scientific">Eragrostis curvula</name>
    <name type="common">weeping love grass</name>
    <dbReference type="NCBI Taxonomy" id="38414"/>
    <lineage>
        <taxon>Eukaryota</taxon>
        <taxon>Viridiplantae</taxon>
        <taxon>Streptophyta</taxon>
        <taxon>Embryophyta</taxon>
        <taxon>Tracheophyta</taxon>
        <taxon>Spermatophyta</taxon>
        <taxon>Magnoliopsida</taxon>
        <taxon>Liliopsida</taxon>
        <taxon>Poales</taxon>
        <taxon>Poaceae</taxon>
        <taxon>PACMAD clade</taxon>
        <taxon>Chloridoideae</taxon>
        <taxon>Eragrostideae</taxon>
        <taxon>Eragrostidinae</taxon>
        <taxon>Eragrostis</taxon>
    </lineage>
</organism>
<proteinExistence type="predicted"/>
<dbReference type="Pfam" id="PF01370">
    <property type="entry name" value="Epimerase"/>
    <property type="match status" value="1"/>
</dbReference>
<dbReference type="InterPro" id="IPR050425">
    <property type="entry name" value="NAD(P)_dehydrat-like"/>
</dbReference>
<evidence type="ECO:0000313" key="5">
    <source>
        <dbReference type="Proteomes" id="UP000324897"/>
    </source>
</evidence>
<evidence type="ECO:0000259" key="3">
    <source>
        <dbReference type="Pfam" id="PF01370"/>
    </source>
</evidence>
<dbReference type="Proteomes" id="UP000324897">
    <property type="component" value="Unassembled WGS sequence"/>
</dbReference>
<accession>A0A5J9TZL8</accession>
<dbReference type="InterPro" id="IPR001509">
    <property type="entry name" value="Epimerase_deHydtase"/>
</dbReference>
<keyword evidence="1" id="KW-0560">Oxidoreductase</keyword>
<sequence>MSGGGRMKTACVTGGSGYIASALVKMLLETGYAVKTTVRNPDDMEKNSHLKDLQAFGPLTILRADLDEEGSFDDAVAGCDYVFLVAAPVNLAAEDQEKELIEPAVRGTLNVLRSCAKAGTVRRVILTSSAAGVYIRPELQGDGHVLDDESWSDVEYLRAEKPPTWGYCVSKVLLEKAACRFAEEHGISLVTICPVITIGAAPARKVGTSVVDSLSLLSGSEAGLGVLKGIEKTSGALQLVHVIDLCRAELFVAEEAAAAGRYVCCSLNTTVLELARFLAQKYPQYNVKTNLISDDDQLLEKPRVCLSSAKLVREGFEFKHNTLDEIYDDIVEYGKGRHSHQSSSGFSRLAERRHDTDQSAFFPLSSETEWCCSATMPAGGEKKTACVTGGNGYIASALIKMLLEKGYAVKTTVRNPDDVKKNSHLKELQALGPLEVIGADLDEEGSFDDAVAGCDYAFLVAAPVNLHAKDPEKELIEPAVSGTLNVLRSCVKAGTVKRVVLTSSAAAVSSRPLQGDGHVLDESSWSDVEYLRANKSGPWAYPVSKVLLEKEACKFADEHGISLVTVGAAPAKNIHTSVPASLSLLSGDEASFGMLRGIEMATGCVPMVHVADLCRAELFVAEEAAAAGRYICCAISTTIAEIARFLGGKYPQYPLRRRAACEAGQGRVEYKYKTLDEVYDDVVEYGKELGILSN</sequence>
<dbReference type="GO" id="GO:0016616">
    <property type="term" value="F:oxidoreductase activity, acting on the CH-OH group of donors, NAD or NADP as acceptor"/>
    <property type="evidence" value="ECO:0007669"/>
    <property type="project" value="InterPro"/>
</dbReference>
<dbReference type="AlphaFoldDB" id="A0A5J9TZL8"/>
<protein>
    <recommendedName>
        <fullName evidence="6">NAD-dependent epimerase/dehydratase domain-containing protein</fullName>
    </recommendedName>
</protein>
<dbReference type="PANTHER" id="PTHR10366:SF760">
    <property type="entry name" value="NAD-DEPENDENT EPIMERASE_DEHYDRATASE DOMAIN-CONTAINING PROTEIN"/>
    <property type="match status" value="1"/>
</dbReference>
<dbReference type="Pfam" id="PF01073">
    <property type="entry name" value="3Beta_HSD"/>
    <property type="match status" value="1"/>
</dbReference>
<dbReference type="PANTHER" id="PTHR10366">
    <property type="entry name" value="NAD DEPENDENT EPIMERASE/DEHYDRATASE"/>
    <property type="match status" value="1"/>
</dbReference>
<dbReference type="CDD" id="cd08958">
    <property type="entry name" value="FR_SDR_e"/>
    <property type="match status" value="2"/>
</dbReference>
<evidence type="ECO:0000256" key="1">
    <source>
        <dbReference type="ARBA" id="ARBA00023002"/>
    </source>
</evidence>